<evidence type="ECO:0000313" key="3">
    <source>
        <dbReference type="Proteomes" id="UP000030671"/>
    </source>
</evidence>
<dbReference type="GO" id="GO:0005634">
    <property type="term" value="C:nucleus"/>
    <property type="evidence" value="ECO:0007669"/>
    <property type="project" value="TreeGrafter"/>
</dbReference>
<dbReference type="GO" id="GO:0004674">
    <property type="term" value="F:protein serine/threonine kinase activity"/>
    <property type="evidence" value="ECO:0007669"/>
    <property type="project" value="TreeGrafter"/>
</dbReference>
<dbReference type="PANTHER" id="PTHR44167">
    <property type="entry name" value="OVARIAN-SPECIFIC SERINE/THREONINE-PROTEIN KINASE LOK-RELATED"/>
    <property type="match status" value="1"/>
</dbReference>
<dbReference type="CDD" id="cd00180">
    <property type="entry name" value="PKc"/>
    <property type="match status" value="1"/>
</dbReference>
<dbReference type="PANTHER" id="PTHR44167:SF24">
    <property type="entry name" value="SERINE_THREONINE-PROTEIN KINASE CHK2"/>
    <property type="match status" value="1"/>
</dbReference>
<evidence type="ECO:0000313" key="2">
    <source>
        <dbReference type="EMBL" id="ETW78622.1"/>
    </source>
</evidence>
<dbReference type="RefSeq" id="XP_009548948.1">
    <property type="nucleotide sequence ID" value="XM_009550653.1"/>
</dbReference>
<dbReference type="GeneID" id="20673611"/>
<dbReference type="PROSITE" id="PS50011">
    <property type="entry name" value="PROTEIN_KINASE_DOM"/>
    <property type="match status" value="1"/>
</dbReference>
<dbReference type="AlphaFoldDB" id="W4JYH4"/>
<dbReference type="InterPro" id="IPR011009">
    <property type="entry name" value="Kinase-like_dom_sf"/>
</dbReference>
<dbReference type="EMBL" id="KI925461">
    <property type="protein sequence ID" value="ETW78622.1"/>
    <property type="molecule type" value="Genomic_DNA"/>
</dbReference>
<proteinExistence type="predicted"/>
<name>W4JYH4_HETIT</name>
<feature type="domain" description="Protein kinase" evidence="1">
    <location>
        <begin position="45"/>
        <end position="402"/>
    </location>
</feature>
<dbReference type="GO" id="GO:0005524">
    <property type="term" value="F:ATP binding"/>
    <property type="evidence" value="ECO:0007669"/>
    <property type="project" value="InterPro"/>
</dbReference>
<dbReference type="STRING" id="747525.W4JYH4"/>
<dbReference type="Proteomes" id="UP000030671">
    <property type="component" value="Unassembled WGS sequence"/>
</dbReference>
<dbReference type="InterPro" id="IPR000719">
    <property type="entry name" value="Prot_kinase_dom"/>
</dbReference>
<dbReference type="Gene3D" id="1.10.510.10">
    <property type="entry name" value="Transferase(Phosphotransferase) domain 1"/>
    <property type="match status" value="1"/>
</dbReference>
<dbReference type="KEGG" id="hir:HETIRDRAFT_419875"/>
<dbReference type="OrthoDB" id="3224178at2759"/>
<dbReference type="eggNOG" id="ENOG502STXN">
    <property type="taxonomic scope" value="Eukaryota"/>
</dbReference>
<sequence length="402" mass="46589">MVMLLDEETSLPVSLRAWRDICPTNEPQWQQPWEALSSFFNAAGYQRFRSRGRNSMTYPDESLPPYPALDSFGLYGDRSELKPTFFPLSQVVAARDRENRDVVIKVVSKGDEGRRELEILQLLNSEPLRSDPANATVRVLEFLEFHDWHFVVMPLCDQCDELPFLNVSEGFDFADQVLAGLAFLHENRIAHLDISCDNILINHHGTVPQTEIWTTPSEPIYKIWPPPEWRSTFPARYFFIDFGYSQYFAKDASLDKCLAEPFPQGREHRAPEMRRATNYNPFAADVYATARTLYGWLKDAADETPSLLILLRDMTSQNPSRRPTAKMALERFRALRSTIPGEKLLEVHELELIDYSLVPRSFIVMLRDLIETRQWTIAYRFTWISLKMWVTKTFGLKPAVQL</sequence>
<dbReference type="InParanoid" id="W4JYH4"/>
<dbReference type="Pfam" id="PF00069">
    <property type="entry name" value="Pkinase"/>
    <property type="match status" value="1"/>
</dbReference>
<evidence type="ECO:0000259" key="1">
    <source>
        <dbReference type="PROSITE" id="PS50011"/>
    </source>
</evidence>
<accession>W4JYH4</accession>
<protein>
    <recommendedName>
        <fullName evidence="1">Protein kinase domain-containing protein</fullName>
    </recommendedName>
</protein>
<keyword evidence="3" id="KW-1185">Reference proteome</keyword>
<dbReference type="GO" id="GO:0044773">
    <property type="term" value="P:mitotic DNA damage checkpoint signaling"/>
    <property type="evidence" value="ECO:0007669"/>
    <property type="project" value="TreeGrafter"/>
</dbReference>
<dbReference type="HOGENOM" id="CLU_054404_0_0_1"/>
<organism evidence="2 3">
    <name type="scientific">Heterobasidion irregulare (strain TC 32-1)</name>
    <dbReference type="NCBI Taxonomy" id="747525"/>
    <lineage>
        <taxon>Eukaryota</taxon>
        <taxon>Fungi</taxon>
        <taxon>Dikarya</taxon>
        <taxon>Basidiomycota</taxon>
        <taxon>Agaricomycotina</taxon>
        <taxon>Agaricomycetes</taxon>
        <taxon>Russulales</taxon>
        <taxon>Bondarzewiaceae</taxon>
        <taxon>Heterobasidion</taxon>
        <taxon>Heterobasidion annosum species complex</taxon>
    </lineage>
</organism>
<gene>
    <name evidence="2" type="ORF">HETIRDRAFT_419875</name>
</gene>
<dbReference type="SMART" id="SM00220">
    <property type="entry name" value="S_TKc"/>
    <property type="match status" value="1"/>
</dbReference>
<dbReference type="SUPFAM" id="SSF56112">
    <property type="entry name" value="Protein kinase-like (PK-like)"/>
    <property type="match status" value="1"/>
</dbReference>
<reference evidence="2 3" key="1">
    <citation type="journal article" date="2012" name="New Phytol.">
        <title>Insight into trade-off between wood decay and parasitism from the genome of a fungal forest pathogen.</title>
        <authorList>
            <person name="Olson A."/>
            <person name="Aerts A."/>
            <person name="Asiegbu F."/>
            <person name="Belbahri L."/>
            <person name="Bouzid O."/>
            <person name="Broberg A."/>
            <person name="Canback B."/>
            <person name="Coutinho P.M."/>
            <person name="Cullen D."/>
            <person name="Dalman K."/>
            <person name="Deflorio G."/>
            <person name="van Diepen L.T."/>
            <person name="Dunand C."/>
            <person name="Duplessis S."/>
            <person name="Durling M."/>
            <person name="Gonthier P."/>
            <person name="Grimwood J."/>
            <person name="Fossdal C.G."/>
            <person name="Hansson D."/>
            <person name="Henrissat B."/>
            <person name="Hietala A."/>
            <person name="Himmelstrand K."/>
            <person name="Hoffmeister D."/>
            <person name="Hogberg N."/>
            <person name="James T.Y."/>
            <person name="Karlsson M."/>
            <person name="Kohler A."/>
            <person name="Kues U."/>
            <person name="Lee Y.H."/>
            <person name="Lin Y.C."/>
            <person name="Lind M."/>
            <person name="Lindquist E."/>
            <person name="Lombard V."/>
            <person name="Lucas S."/>
            <person name="Lunden K."/>
            <person name="Morin E."/>
            <person name="Murat C."/>
            <person name="Park J."/>
            <person name="Raffaello T."/>
            <person name="Rouze P."/>
            <person name="Salamov A."/>
            <person name="Schmutz J."/>
            <person name="Solheim H."/>
            <person name="Stahlberg J."/>
            <person name="Velez H."/>
            <person name="de Vries R.P."/>
            <person name="Wiebenga A."/>
            <person name="Woodward S."/>
            <person name="Yakovlev I."/>
            <person name="Garbelotto M."/>
            <person name="Martin F."/>
            <person name="Grigoriev I.V."/>
            <person name="Stenlid J."/>
        </authorList>
    </citation>
    <scope>NUCLEOTIDE SEQUENCE [LARGE SCALE GENOMIC DNA]</scope>
    <source>
        <strain evidence="2 3">TC 32-1</strain>
    </source>
</reference>